<dbReference type="InterPro" id="IPR006066">
    <property type="entry name" value="NO2/SO3_Rdtase_FeS/sirohaem_BS"/>
</dbReference>
<keyword evidence="11 18" id="KW-0560">Oxidoreductase</keyword>
<evidence type="ECO:0000256" key="15">
    <source>
        <dbReference type="ARBA" id="ARBA00052219"/>
    </source>
</evidence>
<dbReference type="GO" id="GO:0046872">
    <property type="term" value="F:metal ion binding"/>
    <property type="evidence" value="ECO:0007669"/>
    <property type="project" value="UniProtKB-KW"/>
</dbReference>
<comment type="catalytic activity">
    <reaction evidence="15">
        <text>hydrogen sulfide + 3 NADP(+) + 3 H2O = sulfite + 3 NADPH + 4 H(+)</text>
        <dbReference type="Rhea" id="RHEA:13801"/>
        <dbReference type="ChEBI" id="CHEBI:15377"/>
        <dbReference type="ChEBI" id="CHEBI:15378"/>
        <dbReference type="ChEBI" id="CHEBI:17359"/>
        <dbReference type="ChEBI" id="CHEBI:29919"/>
        <dbReference type="ChEBI" id="CHEBI:57783"/>
        <dbReference type="ChEBI" id="CHEBI:58349"/>
        <dbReference type="EC" id="1.8.1.2"/>
    </reaction>
</comment>
<dbReference type="PROSITE" id="PS00365">
    <property type="entry name" value="NIR_SIR"/>
    <property type="match status" value="1"/>
</dbReference>
<evidence type="ECO:0000256" key="8">
    <source>
        <dbReference type="ARBA" id="ARBA00022617"/>
    </source>
</evidence>
<dbReference type="InterPro" id="IPR036136">
    <property type="entry name" value="Nit/Sulf_reduc_fer-like_dom_sf"/>
</dbReference>
<keyword evidence="9" id="KW-0479">Metal-binding</keyword>
<keyword evidence="10" id="KW-0521">NADP</keyword>
<reference evidence="18" key="1">
    <citation type="submission" date="2019-08" db="EMBL/GenBank/DDBJ databases">
        <authorList>
            <person name="Kucharzyk K."/>
            <person name="Murdoch R.W."/>
            <person name="Higgins S."/>
            <person name="Loffler F."/>
        </authorList>
    </citation>
    <scope>NUCLEOTIDE SEQUENCE</scope>
</reference>
<keyword evidence="7" id="KW-0028">Amino-acid biosynthesis</keyword>
<comment type="pathway">
    <text evidence="3">Sulfur metabolism; hydrogen sulfide biosynthesis; hydrogen sulfide from sulfite (NADPH route): step 1/1.</text>
</comment>
<dbReference type="NCBIfam" id="TIGR02041">
    <property type="entry name" value="CysI"/>
    <property type="match status" value="1"/>
</dbReference>
<evidence type="ECO:0000256" key="5">
    <source>
        <dbReference type="ARBA" id="ARBA00012604"/>
    </source>
</evidence>
<evidence type="ECO:0000259" key="17">
    <source>
        <dbReference type="Pfam" id="PF03460"/>
    </source>
</evidence>
<dbReference type="InterPro" id="IPR045169">
    <property type="entry name" value="NO2/SO3_Rdtase_4Fe4S_prot"/>
</dbReference>
<comment type="cofactor">
    <cofactor evidence="2">
        <name>[4Fe-4S] cluster</name>
        <dbReference type="ChEBI" id="CHEBI:49883"/>
    </cofactor>
</comment>
<evidence type="ECO:0000256" key="12">
    <source>
        <dbReference type="ARBA" id="ARBA00023004"/>
    </source>
</evidence>
<dbReference type="PANTHER" id="PTHR11493">
    <property type="entry name" value="SULFITE REDUCTASE [NADPH] SUBUNIT BETA-RELATED"/>
    <property type="match status" value="1"/>
</dbReference>
<proteinExistence type="inferred from homology"/>
<dbReference type="PANTHER" id="PTHR11493:SF47">
    <property type="entry name" value="SULFITE REDUCTASE [NADPH] SUBUNIT BETA"/>
    <property type="match status" value="1"/>
</dbReference>
<dbReference type="GO" id="GO:0050661">
    <property type="term" value="F:NADP binding"/>
    <property type="evidence" value="ECO:0007669"/>
    <property type="project" value="InterPro"/>
</dbReference>
<dbReference type="HAMAP" id="MF_01540">
    <property type="entry name" value="CysI"/>
    <property type="match status" value="1"/>
</dbReference>
<dbReference type="Gene3D" id="3.30.413.10">
    <property type="entry name" value="Sulfite Reductase Hemoprotein, domain 1"/>
    <property type="match status" value="2"/>
</dbReference>
<dbReference type="Pfam" id="PF01077">
    <property type="entry name" value="NIR_SIR"/>
    <property type="match status" value="1"/>
</dbReference>
<dbReference type="GO" id="GO:0019344">
    <property type="term" value="P:cysteine biosynthetic process"/>
    <property type="evidence" value="ECO:0007669"/>
    <property type="project" value="UniProtKB-KW"/>
</dbReference>
<evidence type="ECO:0000256" key="3">
    <source>
        <dbReference type="ARBA" id="ARBA00004774"/>
    </source>
</evidence>
<dbReference type="GO" id="GO:0020037">
    <property type="term" value="F:heme binding"/>
    <property type="evidence" value="ECO:0007669"/>
    <property type="project" value="InterPro"/>
</dbReference>
<dbReference type="PRINTS" id="PR00397">
    <property type="entry name" value="SIROHAEM"/>
</dbReference>
<feature type="domain" description="Nitrite/Sulfite reductase ferredoxin-like" evidence="17">
    <location>
        <begin position="74"/>
        <end position="131"/>
    </location>
</feature>
<comment type="similarity">
    <text evidence="4">Belongs to the nitrite and sulfite reductase 4Fe-4S domain family.</text>
</comment>
<dbReference type="InterPro" id="IPR011786">
    <property type="entry name" value="CysI"/>
</dbReference>
<evidence type="ECO:0000256" key="9">
    <source>
        <dbReference type="ARBA" id="ARBA00022723"/>
    </source>
</evidence>
<gene>
    <name evidence="18" type="primary">cysI_1</name>
    <name evidence="18" type="ORF">SDC9_43556</name>
</gene>
<evidence type="ECO:0000256" key="10">
    <source>
        <dbReference type="ARBA" id="ARBA00022857"/>
    </source>
</evidence>
<accession>A0A644W1H5</accession>
<dbReference type="InterPro" id="IPR045854">
    <property type="entry name" value="NO2/SO3_Rdtase_4Fe4S_sf"/>
</dbReference>
<dbReference type="NCBIfam" id="NF010029">
    <property type="entry name" value="PRK13504.1"/>
    <property type="match status" value="1"/>
</dbReference>
<evidence type="ECO:0000256" key="6">
    <source>
        <dbReference type="ARBA" id="ARBA00022485"/>
    </source>
</evidence>
<dbReference type="SUPFAM" id="SSF56014">
    <property type="entry name" value="Nitrite and sulphite reductase 4Fe-4S domain-like"/>
    <property type="match status" value="2"/>
</dbReference>
<dbReference type="InterPro" id="IPR005117">
    <property type="entry name" value="NiRdtase/SiRdtase_haem-b_fer"/>
</dbReference>
<dbReference type="GO" id="GO:0051539">
    <property type="term" value="F:4 iron, 4 sulfur cluster binding"/>
    <property type="evidence" value="ECO:0007669"/>
    <property type="project" value="UniProtKB-KW"/>
</dbReference>
<keyword evidence="6" id="KW-0004">4Fe-4S</keyword>
<evidence type="ECO:0000256" key="14">
    <source>
        <dbReference type="ARBA" id="ARBA00023192"/>
    </source>
</evidence>
<dbReference type="GO" id="GO:0009337">
    <property type="term" value="C:sulfite reductase complex (NADPH)"/>
    <property type="evidence" value="ECO:0007669"/>
    <property type="project" value="InterPro"/>
</dbReference>
<comment type="cofactor">
    <cofactor evidence="1">
        <name>siroheme</name>
        <dbReference type="ChEBI" id="CHEBI:60052"/>
    </cofactor>
</comment>
<dbReference type="FunFam" id="3.30.413.10:FF:000003">
    <property type="entry name" value="Sulfite reductase [NADPH] hemoprotein beta-component"/>
    <property type="match status" value="1"/>
</dbReference>
<keyword evidence="14" id="KW-0198">Cysteine biosynthesis</keyword>
<keyword evidence="8" id="KW-0349">Heme</keyword>
<dbReference type="GO" id="GO:0050311">
    <property type="term" value="F:sulfite reductase (ferredoxin) activity"/>
    <property type="evidence" value="ECO:0007669"/>
    <property type="project" value="TreeGrafter"/>
</dbReference>
<dbReference type="AlphaFoldDB" id="A0A644W1H5"/>
<dbReference type="Pfam" id="PF03460">
    <property type="entry name" value="NIR_SIR_ferr"/>
    <property type="match status" value="2"/>
</dbReference>
<evidence type="ECO:0000256" key="7">
    <source>
        <dbReference type="ARBA" id="ARBA00022605"/>
    </source>
</evidence>
<evidence type="ECO:0000256" key="2">
    <source>
        <dbReference type="ARBA" id="ARBA00001966"/>
    </source>
</evidence>
<keyword evidence="13" id="KW-0411">Iron-sulfur</keyword>
<evidence type="ECO:0000313" key="18">
    <source>
        <dbReference type="EMBL" id="MPL97366.1"/>
    </source>
</evidence>
<evidence type="ECO:0000256" key="1">
    <source>
        <dbReference type="ARBA" id="ARBA00001929"/>
    </source>
</evidence>
<sequence length="566" mass="63613">MNTQDKNQVSSFEVLKENSNYLRGTIKESLENPITGSLAPDDQLLIKFHGTYQQQNRDLDEERLKQKLEPLYSYLIRIRVPGGVTTPQQWLAIDALADKYADKELKLTTRQAFQFHAVLKRNLKKTIKEINDTLLDTLAACGDVNRNVMSSANPFESPVHAEVTDDARKISAHLSPQTGAYHEIWLDKELVAGGEAESEPIYGKVYMPRKFKIAIAIPPRNDTDVLSNDLGFIAIVEKDILKGYNLTVGGGMAYTFGNTNTFPRVADVVGYFPKEKVVEVAEAVLVFQRDHGNRSDRKQARLKYTIEKYGLDYFKAELKRTHGIELEASKPYQFESQGDVYGWTQGADGHWHYTLFVEGGKLTDFKGTTTKTAVKEIARIHDGTFILTGNQNLVIAQVSTANKKKIEAILKKHQVKEGKSISQLRQHSIACAALPYCGLSFAEAERYLPTVVDKIDVILQQLGLFNEPISIRMTGCPNGCGRPFLGEIALVGRAPGRYNLYLGAGFKGDRLNKLYKEMLNEDEILATLEPLLTDYAHNRNEQERFGDFVIRKGYIKAVLVSNQFHS</sequence>
<keyword evidence="12" id="KW-0408">Iron</keyword>
<evidence type="ECO:0000256" key="4">
    <source>
        <dbReference type="ARBA" id="ARBA00010429"/>
    </source>
</evidence>
<feature type="domain" description="Nitrite/Sulfite reductase ferredoxin-like" evidence="17">
    <location>
        <begin position="347"/>
        <end position="412"/>
    </location>
</feature>
<name>A0A644W1H5_9ZZZZ</name>
<evidence type="ECO:0000256" key="11">
    <source>
        <dbReference type="ARBA" id="ARBA00023002"/>
    </source>
</evidence>
<protein>
    <recommendedName>
        <fullName evidence="5">assimilatory sulfite reductase (NADPH)</fullName>
        <ecNumber evidence="5">1.8.1.2</ecNumber>
    </recommendedName>
</protein>
<evidence type="ECO:0000259" key="16">
    <source>
        <dbReference type="Pfam" id="PF01077"/>
    </source>
</evidence>
<dbReference type="InterPro" id="IPR006067">
    <property type="entry name" value="NO2/SO3_Rdtase_4Fe4S_dom"/>
</dbReference>
<feature type="domain" description="Nitrite/sulphite reductase 4Fe-4S" evidence="16">
    <location>
        <begin position="168"/>
        <end position="320"/>
    </location>
</feature>
<organism evidence="18">
    <name type="scientific">bioreactor metagenome</name>
    <dbReference type="NCBI Taxonomy" id="1076179"/>
    <lineage>
        <taxon>unclassified sequences</taxon>
        <taxon>metagenomes</taxon>
        <taxon>ecological metagenomes</taxon>
    </lineage>
</organism>
<dbReference type="SUPFAM" id="SSF55124">
    <property type="entry name" value="Nitrite/Sulfite reductase N-terminal domain-like"/>
    <property type="match status" value="2"/>
</dbReference>
<dbReference type="EMBL" id="VSSQ01000552">
    <property type="protein sequence ID" value="MPL97366.1"/>
    <property type="molecule type" value="Genomic_DNA"/>
</dbReference>
<dbReference type="EC" id="1.8.1.2" evidence="5"/>
<comment type="caution">
    <text evidence="18">The sequence shown here is derived from an EMBL/GenBank/DDBJ whole genome shotgun (WGS) entry which is preliminary data.</text>
</comment>
<dbReference type="GO" id="GO:0004783">
    <property type="term" value="F:sulfite reductase (NADPH) activity"/>
    <property type="evidence" value="ECO:0007669"/>
    <property type="project" value="UniProtKB-EC"/>
</dbReference>
<dbReference type="GO" id="GO:0000103">
    <property type="term" value="P:sulfate assimilation"/>
    <property type="evidence" value="ECO:0007669"/>
    <property type="project" value="UniProtKB-ARBA"/>
</dbReference>
<evidence type="ECO:0000256" key="13">
    <source>
        <dbReference type="ARBA" id="ARBA00023014"/>
    </source>
</evidence>